<accession>A0A1T4R0A0</accession>
<dbReference type="InterPro" id="IPR052539">
    <property type="entry name" value="MGD_biosynthesis_adapter"/>
</dbReference>
<gene>
    <name evidence="2" type="ORF">SAMN02745885_01879</name>
</gene>
<evidence type="ECO:0000259" key="1">
    <source>
        <dbReference type="Pfam" id="PF03205"/>
    </source>
</evidence>
<dbReference type="Proteomes" id="UP000189933">
    <property type="component" value="Unassembled WGS sequence"/>
</dbReference>
<dbReference type="NCBIfam" id="TIGR00176">
    <property type="entry name" value="mobB"/>
    <property type="match status" value="1"/>
</dbReference>
<dbReference type="OrthoDB" id="9786803at2"/>
<dbReference type="GO" id="GO:0005525">
    <property type="term" value="F:GTP binding"/>
    <property type="evidence" value="ECO:0007669"/>
    <property type="project" value="InterPro"/>
</dbReference>
<name>A0A1T4R0A0_9FIRM</name>
<protein>
    <submittedName>
        <fullName evidence="2">Molybdopterin-guanine dinucleotide biosynthesis protein B</fullName>
    </submittedName>
</protein>
<dbReference type="PANTHER" id="PTHR40072">
    <property type="entry name" value="MOLYBDOPTERIN-GUANINE DINUCLEOTIDE BIOSYNTHESIS ADAPTER PROTEIN-RELATED"/>
    <property type="match status" value="1"/>
</dbReference>
<feature type="domain" description="Molybdopterin-guanine dinucleotide biosynthesis protein B (MobB)" evidence="1">
    <location>
        <begin position="5"/>
        <end position="132"/>
    </location>
</feature>
<sequence length="164" mass="18395">MKIPVLAFVGTSNSGKTTLLTKIVSLLSQQGYRVAVVKHHHHRPQLDQPGKDTYRYAEAGAQVVVSASPEMTAFLEYRPEPPLAAILERITDVDIILLEGFKWEPVPKVEVIRREIRQHLICQPQELKAVVGDIIFPELDIPQFDINDTEGVARWLVASYLTAS</sequence>
<dbReference type="InterPro" id="IPR004435">
    <property type="entry name" value="MobB_dom"/>
</dbReference>
<dbReference type="CDD" id="cd03116">
    <property type="entry name" value="MobB"/>
    <property type="match status" value="1"/>
</dbReference>
<dbReference type="RefSeq" id="WP_078665912.1">
    <property type="nucleotide sequence ID" value="NZ_FUXM01000023.1"/>
</dbReference>
<dbReference type="Pfam" id="PF03205">
    <property type="entry name" value="MobB"/>
    <property type="match status" value="1"/>
</dbReference>
<evidence type="ECO:0000313" key="3">
    <source>
        <dbReference type="Proteomes" id="UP000189933"/>
    </source>
</evidence>
<dbReference type="EMBL" id="FUXM01000023">
    <property type="protein sequence ID" value="SKA09404.1"/>
    <property type="molecule type" value="Genomic_DNA"/>
</dbReference>
<dbReference type="AlphaFoldDB" id="A0A1T4R0A0"/>
<dbReference type="Gene3D" id="3.40.50.300">
    <property type="entry name" value="P-loop containing nucleotide triphosphate hydrolases"/>
    <property type="match status" value="1"/>
</dbReference>
<dbReference type="PANTHER" id="PTHR40072:SF1">
    <property type="entry name" value="MOLYBDOPTERIN-GUANINE DINUCLEOTIDE BIOSYNTHESIS ADAPTER PROTEIN"/>
    <property type="match status" value="1"/>
</dbReference>
<dbReference type="SUPFAM" id="SSF52540">
    <property type="entry name" value="P-loop containing nucleoside triphosphate hydrolases"/>
    <property type="match status" value="1"/>
</dbReference>
<evidence type="ECO:0000313" key="2">
    <source>
        <dbReference type="EMBL" id="SKA09404.1"/>
    </source>
</evidence>
<reference evidence="3" key="1">
    <citation type="submission" date="2017-02" db="EMBL/GenBank/DDBJ databases">
        <authorList>
            <person name="Varghese N."/>
            <person name="Submissions S."/>
        </authorList>
    </citation>
    <scope>NUCLEOTIDE SEQUENCE [LARGE SCALE GENOMIC DNA]</scope>
    <source>
        <strain evidence="3">DSM 16521</strain>
    </source>
</reference>
<dbReference type="InterPro" id="IPR027417">
    <property type="entry name" value="P-loop_NTPase"/>
</dbReference>
<dbReference type="GO" id="GO:0006777">
    <property type="term" value="P:Mo-molybdopterin cofactor biosynthetic process"/>
    <property type="evidence" value="ECO:0007669"/>
    <property type="project" value="InterPro"/>
</dbReference>
<proteinExistence type="predicted"/>
<organism evidence="2 3">
    <name type="scientific">Carboxydocella sporoproducens DSM 16521</name>
    <dbReference type="NCBI Taxonomy" id="1121270"/>
    <lineage>
        <taxon>Bacteria</taxon>
        <taxon>Bacillati</taxon>
        <taxon>Bacillota</taxon>
        <taxon>Clostridia</taxon>
        <taxon>Eubacteriales</taxon>
        <taxon>Clostridiales Family XVI. Incertae Sedis</taxon>
        <taxon>Carboxydocella</taxon>
    </lineage>
</organism>
<keyword evidence="3" id="KW-1185">Reference proteome</keyword>